<keyword evidence="1" id="KW-0812">Transmembrane</keyword>
<dbReference type="VEuPathDB" id="FungiDB:MCYG_08560"/>
<proteinExistence type="predicted"/>
<sequence length="191" mass="22740">MVYILISFSFFPLFYMPVPALEILFLPTIVSFRYRTIVIYTVHYPCLIWLSFKYHPEPIHITRISGIFHRGRKSTTKTYPRNCAANRKRKQKMVQRNVTIAIILIILFFLLAVVGFIIFYINSRLGWFARARERLNDATKRLESHLHEGEKYYVDAFMGITTLIYRSYYEYDPGRYILQGDLFCVLRKTLV</sequence>
<dbReference type="EMBL" id="DS995709">
    <property type="protein sequence ID" value="EEQ35741.1"/>
    <property type="molecule type" value="Genomic_DNA"/>
</dbReference>
<gene>
    <name evidence="2" type="ORF">MCYG_08560</name>
</gene>
<accession>C5G0T8</accession>
<dbReference type="eggNOG" id="ENOG502RPWT">
    <property type="taxonomic scope" value="Eukaryota"/>
</dbReference>
<name>C5G0T8_ARTOC</name>
<protein>
    <submittedName>
        <fullName evidence="2">Uncharacterized protein</fullName>
    </submittedName>
</protein>
<keyword evidence="1" id="KW-1133">Transmembrane helix</keyword>
<keyword evidence="1" id="KW-0472">Membrane</keyword>
<reference evidence="3" key="1">
    <citation type="journal article" date="2012" name="MBio">
        <title>Comparative genome analysis of Trichophyton rubrum and related dermatophytes reveals candidate genes involved in infection.</title>
        <authorList>
            <person name="Martinez D.A."/>
            <person name="Oliver B.G."/>
            <person name="Graeser Y."/>
            <person name="Goldberg J.M."/>
            <person name="Li W."/>
            <person name="Martinez-Rossi N.M."/>
            <person name="Monod M."/>
            <person name="Shelest E."/>
            <person name="Barton R.C."/>
            <person name="Birch E."/>
            <person name="Brakhage A.A."/>
            <person name="Chen Z."/>
            <person name="Gurr S.J."/>
            <person name="Heiman D."/>
            <person name="Heitman J."/>
            <person name="Kosti I."/>
            <person name="Rossi A."/>
            <person name="Saif S."/>
            <person name="Samalova M."/>
            <person name="Saunders C.W."/>
            <person name="Shea T."/>
            <person name="Summerbell R.C."/>
            <person name="Xu J."/>
            <person name="Young S."/>
            <person name="Zeng Q."/>
            <person name="Birren B.W."/>
            <person name="Cuomo C.A."/>
            <person name="White T.C."/>
        </authorList>
    </citation>
    <scope>NUCLEOTIDE SEQUENCE [LARGE SCALE GENOMIC DNA]</scope>
    <source>
        <strain evidence="3">ATCC MYA-4605 / CBS 113480</strain>
    </source>
</reference>
<evidence type="ECO:0000256" key="1">
    <source>
        <dbReference type="SAM" id="Phobius"/>
    </source>
</evidence>
<organism evidence="2 3">
    <name type="scientific">Arthroderma otae (strain ATCC MYA-4605 / CBS 113480)</name>
    <name type="common">Microsporum canis</name>
    <dbReference type="NCBI Taxonomy" id="554155"/>
    <lineage>
        <taxon>Eukaryota</taxon>
        <taxon>Fungi</taxon>
        <taxon>Dikarya</taxon>
        <taxon>Ascomycota</taxon>
        <taxon>Pezizomycotina</taxon>
        <taxon>Eurotiomycetes</taxon>
        <taxon>Eurotiomycetidae</taxon>
        <taxon>Onygenales</taxon>
        <taxon>Arthrodermataceae</taxon>
        <taxon>Microsporum</taxon>
    </lineage>
</organism>
<dbReference type="Proteomes" id="UP000002035">
    <property type="component" value="Unassembled WGS sequence"/>
</dbReference>
<evidence type="ECO:0000313" key="3">
    <source>
        <dbReference type="Proteomes" id="UP000002035"/>
    </source>
</evidence>
<dbReference type="AlphaFoldDB" id="C5G0T8"/>
<evidence type="ECO:0000313" key="2">
    <source>
        <dbReference type="EMBL" id="EEQ35741.1"/>
    </source>
</evidence>
<dbReference type="HOGENOM" id="CLU_1421119_0_0_1"/>
<feature type="transmembrane region" description="Helical" evidence="1">
    <location>
        <begin position="6"/>
        <end position="26"/>
    </location>
</feature>
<dbReference type="GeneID" id="9223944"/>
<feature type="transmembrane region" description="Helical" evidence="1">
    <location>
        <begin position="98"/>
        <end position="121"/>
    </location>
</feature>
<keyword evidence="3" id="KW-1185">Reference proteome</keyword>
<dbReference type="RefSeq" id="XP_002842729.1">
    <property type="nucleotide sequence ID" value="XM_002842683.1"/>
</dbReference>